<dbReference type="NCBIfam" id="NF040640">
    <property type="entry name" value="YcgZ_fam"/>
    <property type="match status" value="1"/>
</dbReference>
<comment type="caution">
    <text evidence="1">The sequence shown here is derived from an EMBL/GenBank/DDBJ whole genome shotgun (WGS) entry which is preliminary data.</text>
</comment>
<protein>
    <recommendedName>
        <fullName evidence="3">Two-component-system connector protein YcgZ</fullName>
    </recommendedName>
</protein>
<name>A0AB34VFN2_9GAMM</name>
<reference evidence="1 2" key="1">
    <citation type="journal article" date="2016" name="Front. Microbiol.">
        <title>Genomic Resource of Rice Seed Associated Bacteria.</title>
        <authorList>
            <person name="Midha S."/>
            <person name="Bansal K."/>
            <person name="Sharma S."/>
            <person name="Kumar N."/>
            <person name="Patil P.P."/>
            <person name="Chaudhry V."/>
            <person name="Patil P.B."/>
        </authorList>
    </citation>
    <scope>NUCLEOTIDE SEQUENCE [LARGE SCALE GENOMIC DNA]</scope>
    <source>
        <strain evidence="1 2">RSA13</strain>
    </source>
</reference>
<organism evidence="1 2">
    <name type="scientific">Pantoea stewartii</name>
    <dbReference type="NCBI Taxonomy" id="66269"/>
    <lineage>
        <taxon>Bacteria</taxon>
        <taxon>Pseudomonadati</taxon>
        <taxon>Pseudomonadota</taxon>
        <taxon>Gammaproteobacteria</taxon>
        <taxon>Enterobacterales</taxon>
        <taxon>Erwiniaceae</taxon>
        <taxon>Pantoea</taxon>
    </lineage>
</organism>
<gene>
    <name evidence="1" type="ORF">RSA13_10425</name>
</gene>
<evidence type="ECO:0008006" key="3">
    <source>
        <dbReference type="Google" id="ProtNLM"/>
    </source>
</evidence>
<sequence>MQHRLPVTGVSKDVSSFFSRASLPSQQETLGVVVVEILRAGRTLNRKALCKSLIERMSHVSSPQEEEHLQELLRLLF</sequence>
<accession>A0AB34VFN2</accession>
<dbReference type="EMBL" id="LDSI01000012">
    <property type="protein sequence ID" value="KTS98023.1"/>
    <property type="molecule type" value="Genomic_DNA"/>
</dbReference>
<evidence type="ECO:0000313" key="2">
    <source>
        <dbReference type="Proteomes" id="UP000072520"/>
    </source>
</evidence>
<proteinExistence type="predicted"/>
<dbReference type="Proteomes" id="UP000072520">
    <property type="component" value="Unassembled WGS sequence"/>
</dbReference>
<dbReference type="RefSeq" id="WP_006119672.1">
    <property type="nucleotide sequence ID" value="NZ_CP046585.1"/>
</dbReference>
<dbReference type="AlphaFoldDB" id="A0AB34VFN2"/>
<evidence type="ECO:0000313" key="1">
    <source>
        <dbReference type="EMBL" id="KTS98023.1"/>
    </source>
</evidence>
<dbReference type="GeneID" id="61250725"/>
<dbReference type="Gene3D" id="1.20.5.5260">
    <property type="match status" value="1"/>
</dbReference>